<dbReference type="AlphaFoldDB" id="A0A0A2SPG2"/>
<sequence>MGRELVSIFNTPVGYLEVIHDEHFIYNASFSNKPGKIAKNKLGQLIAQELKSYFEDPNHRFQLPLKPQGSIFQQKVWNALLVIPVGRTITYGELASKLQSSPRAIGQACKRNPLALFIPCHRVVGKNDLGGYMGNPVAISYKKLLLSHEVKSPQ</sequence>
<comment type="caution">
    <text evidence="9">The sequence shown here is derived from an EMBL/GenBank/DDBJ whole genome shotgun (WGS) entry which is preliminary data.</text>
</comment>
<protein>
    <submittedName>
        <fullName evidence="9">Cysteine methyltransferase</fullName>
    </submittedName>
</protein>
<dbReference type="PROSITE" id="PS00374">
    <property type="entry name" value="MGMT"/>
    <property type="match status" value="1"/>
</dbReference>
<evidence type="ECO:0000313" key="10">
    <source>
        <dbReference type="Proteomes" id="UP000054422"/>
    </source>
</evidence>
<gene>
    <name evidence="9" type="ORF">EP47_12850</name>
</gene>
<evidence type="ECO:0000256" key="5">
    <source>
        <dbReference type="ARBA" id="ARBA00023204"/>
    </source>
</evidence>
<dbReference type="PANTHER" id="PTHR10815:SF13">
    <property type="entry name" value="METHYLATED-DNA--PROTEIN-CYSTEINE METHYLTRANSFERASE"/>
    <property type="match status" value="1"/>
</dbReference>
<evidence type="ECO:0000256" key="1">
    <source>
        <dbReference type="ARBA" id="ARBA00001286"/>
    </source>
</evidence>
<evidence type="ECO:0000259" key="8">
    <source>
        <dbReference type="Pfam" id="PF02870"/>
    </source>
</evidence>
<dbReference type="SUPFAM" id="SSF53155">
    <property type="entry name" value="Methylated DNA-protein cysteine methyltransferase domain"/>
    <property type="match status" value="1"/>
</dbReference>
<evidence type="ECO:0000256" key="3">
    <source>
        <dbReference type="ARBA" id="ARBA00022679"/>
    </source>
</evidence>
<dbReference type="Proteomes" id="UP000054422">
    <property type="component" value="Unassembled WGS sequence"/>
</dbReference>
<dbReference type="Pfam" id="PF01035">
    <property type="entry name" value="DNA_binding_1"/>
    <property type="match status" value="1"/>
</dbReference>
<comment type="catalytic activity">
    <reaction evidence="6">
        <text>a 6-O-methyl-2'-deoxyguanosine in DNA + L-cysteinyl-[protein] = S-methyl-L-cysteinyl-[protein] + a 2'-deoxyguanosine in DNA</text>
        <dbReference type="Rhea" id="RHEA:24000"/>
        <dbReference type="Rhea" id="RHEA-COMP:10131"/>
        <dbReference type="Rhea" id="RHEA-COMP:10132"/>
        <dbReference type="Rhea" id="RHEA-COMP:11367"/>
        <dbReference type="Rhea" id="RHEA-COMP:11368"/>
        <dbReference type="ChEBI" id="CHEBI:29950"/>
        <dbReference type="ChEBI" id="CHEBI:82612"/>
        <dbReference type="ChEBI" id="CHEBI:85445"/>
        <dbReference type="ChEBI" id="CHEBI:85448"/>
        <dbReference type="EC" id="2.1.1.63"/>
    </reaction>
</comment>
<dbReference type="NCBIfam" id="TIGR00589">
    <property type="entry name" value="ogt"/>
    <property type="match status" value="1"/>
</dbReference>
<dbReference type="InterPro" id="IPR036388">
    <property type="entry name" value="WH-like_DNA-bd_sf"/>
</dbReference>
<dbReference type="Pfam" id="PF02870">
    <property type="entry name" value="Methyltransf_1N"/>
    <property type="match status" value="1"/>
</dbReference>
<dbReference type="Gene3D" id="1.10.10.10">
    <property type="entry name" value="Winged helix-like DNA-binding domain superfamily/Winged helix DNA-binding domain"/>
    <property type="match status" value="1"/>
</dbReference>
<dbReference type="CDD" id="cd06445">
    <property type="entry name" value="ATase"/>
    <property type="match status" value="1"/>
</dbReference>
<dbReference type="GO" id="GO:0032259">
    <property type="term" value="P:methylation"/>
    <property type="evidence" value="ECO:0007669"/>
    <property type="project" value="UniProtKB-KW"/>
</dbReference>
<dbReference type="SUPFAM" id="SSF46767">
    <property type="entry name" value="Methylated DNA-protein cysteine methyltransferase, C-terminal domain"/>
    <property type="match status" value="1"/>
</dbReference>
<feature type="domain" description="Methylated-DNA-[protein]-cysteine S-methyltransferase DNA binding" evidence="7">
    <location>
        <begin position="72"/>
        <end position="149"/>
    </location>
</feature>
<keyword evidence="2 9" id="KW-0489">Methyltransferase</keyword>
<organism evidence="9 10">
    <name type="scientific">Legionella norrlandica</name>
    <dbReference type="NCBI Taxonomy" id="1498499"/>
    <lineage>
        <taxon>Bacteria</taxon>
        <taxon>Pseudomonadati</taxon>
        <taxon>Pseudomonadota</taxon>
        <taxon>Gammaproteobacteria</taxon>
        <taxon>Legionellales</taxon>
        <taxon>Legionellaceae</taxon>
        <taxon>Legionella</taxon>
    </lineage>
</organism>
<dbReference type="InterPro" id="IPR014048">
    <property type="entry name" value="MethylDNA_cys_MeTrfase_DNA-bd"/>
</dbReference>
<keyword evidence="10" id="KW-1185">Reference proteome</keyword>
<feature type="domain" description="Methylguanine DNA methyltransferase ribonuclease-like" evidence="8">
    <location>
        <begin position="7"/>
        <end position="67"/>
    </location>
</feature>
<evidence type="ECO:0000259" key="7">
    <source>
        <dbReference type="Pfam" id="PF01035"/>
    </source>
</evidence>
<dbReference type="EMBL" id="JNCF01000029">
    <property type="protein sequence ID" value="KGP63010.1"/>
    <property type="molecule type" value="Genomic_DNA"/>
</dbReference>
<dbReference type="InterPro" id="IPR036217">
    <property type="entry name" value="MethylDNA_cys_MeTrfase_DNAb"/>
</dbReference>
<dbReference type="InterPro" id="IPR001497">
    <property type="entry name" value="MethylDNA_cys_MeTrfase_AS"/>
</dbReference>
<evidence type="ECO:0000256" key="2">
    <source>
        <dbReference type="ARBA" id="ARBA00022603"/>
    </source>
</evidence>
<accession>A0A0A2SPG2</accession>
<keyword evidence="5" id="KW-0234">DNA repair</keyword>
<dbReference type="GO" id="GO:0006281">
    <property type="term" value="P:DNA repair"/>
    <property type="evidence" value="ECO:0007669"/>
    <property type="project" value="UniProtKB-KW"/>
</dbReference>
<comment type="catalytic activity">
    <reaction evidence="1">
        <text>a 4-O-methyl-thymidine in DNA + L-cysteinyl-[protein] = a thymidine in DNA + S-methyl-L-cysteinyl-[protein]</text>
        <dbReference type="Rhea" id="RHEA:53428"/>
        <dbReference type="Rhea" id="RHEA-COMP:10131"/>
        <dbReference type="Rhea" id="RHEA-COMP:10132"/>
        <dbReference type="Rhea" id="RHEA-COMP:13555"/>
        <dbReference type="Rhea" id="RHEA-COMP:13556"/>
        <dbReference type="ChEBI" id="CHEBI:29950"/>
        <dbReference type="ChEBI" id="CHEBI:82612"/>
        <dbReference type="ChEBI" id="CHEBI:137386"/>
        <dbReference type="ChEBI" id="CHEBI:137387"/>
        <dbReference type="EC" id="2.1.1.63"/>
    </reaction>
</comment>
<proteinExistence type="predicted"/>
<evidence type="ECO:0000256" key="6">
    <source>
        <dbReference type="ARBA" id="ARBA00049348"/>
    </source>
</evidence>
<keyword evidence="3 9" id="KW-0808">Transferase</keyword>
<dbReference type="InterPro" id="IPR036631">
    <property type="entry name" value="MGMT_N_sf"/>
</dbReference>
<evidence type="ECO:0000256" key="4">
    <source>
        <dbReference type="ARBA" id="ARBA00022763"/>
    </source>
</evidence>
<reference evidence="9 10" key="1">
    <citation type="submission" date="2014-05" db="EMBL/GenBank/DDBJ databases">
        <authorList>
            <person name="Rizzardi K."/>
            <person name="Winiecka-Krusnell J."/>
            <person name="Ramliden M."/>
            <person name="Alm E."/>
            <person name="Andersson S."/>
            <person name="Byfors S."/>
        </authorList>
    </citation>
    <scope>NUCLEOTIDE SEQUENCE [LARGE SCALE GENOMIC DNA]</scope>
    <source>
        <strain evidence="9 10">LEGN</strain>
    </source>
</reference>
<evidence type="ECO:0000313" key="9">
    <source>
        <dbReference type="EMBL" id="KGP63010.1"/>
    </source>
</evidence>
<dbReference type="InterPro" id="IPR008332">
    <property type="entry name" value="MethylG_MeTrfase_N"/>
</dbReference>
<dbReference type="STRING" id="1498499.EP47_12850"/>
<name>A0A0A2SPG2_9GAMM</name>
<dbReference type="GO" id="GO:0003908">
    <property type="term" value="F:methylated-DNA-[protein]-cysteine S-methyltransferase activity"/>
    <property type="evidence" value="ECO:0007669"/>
    <property type="project" value="UniProtKB-EC"/>
</dbReference>
<keyword evidence="4" id="KW-0227">DNA damage</keyword>
<dbReference type="PANTHER" id="PTHR10815">
    <property type="entry name" value="METHYLATED-DNA--PROTEIN-CYSTEINE METHYLTRANSFERASE"/>
    <property type="match status" value="1"/>
</dbReference>